<proteinExistence type="predicted"/>
<gene>
    <name evidence="1" type="ORF">OBBRIDRAFT_802333</name>
</gene>
<accession>A0A8E2B581</accession>
<dbReference type="Proteomes" id="UP000250043">
    <property type="component" value="Unassembled WGS sequence"/>
</dbReference>
<evidence type="ECO:0000313" key="2">
    <source>
        <dbReference type="Proteomes" id="UP000250043"/>
    </source>
</evidence>
<dbReference type="EMBL" id="KV722363">
    <property type="protein sequence ID" value="OCH92857.1"/>
    <property type="molecule type" value="Genomic_DNA"/>
</dbReference>
<evidence type="ECO:0000313" key="1">
    <source>
        <dbReference type="EMBL" id="OCH92857.1"/>
    </source>
</evidence>
<reference evidence="1 2" key="1">
    <citation type="submission" date="2016-07" db="EMBL/GenBank/DDBJ databases">
        <title>Draft genome of the white-rot fungus Obba rivulosa 3A-2.</title>
        <authorList>
            <consortium name="DOE Joint Genome Institute"/>
            <person name="Miettinen O."/>
            <person name="Riley R."/>
            <person name="Acob R."/>
            <person name="Barry K."/>
            <person name="Cullen D."/>
            <person name="De Vries R."/>
            <person name="Hainaut M."/>
            <person name="Hatakka A."/>
            <person name="Henrissat B."/>
            <person name="Hilden K."/>
            <person name="Kuo R."/>
            <person name="Labutti K."/>
            <person name="Lipzen A."/>
            <person name="Makela M.R."/>
            <person name="Sandor L."/>
            <person name="Spatafora J.W."/>
            <person name="Grigoriev I.V."/>
            <person name="Hibbett D.S."/>
        </authorList>
    </citation>
    <scope>NUCLEOTIDE SEQUENCE [LARGE SCALE GENOMIC DNA]</scope>
    <source>
        <strain evidence="1 2">3A-2</strain>
    </source>
</reference>
<dbReference type="AlphaFoldDB" id="A0A8E2B581"/>
<name>A0A8E2B581_9APHY</name>
<protein>
    <submittedName>
        <fullName evidence="1">Uncharacterized protein</fullName>
    </submittedName>
</protein>
<sequence>MKHVSRFLEKRRYLKEGSIVASKAGDFRPIRHVAVKEGQVSKYGKMKIKLYVHMFKAMANLEPGRMCHMTTLEVPGWDAACLDVLKRCRWLYQIRSIVDSEERRDCGQRDEANRSEHAVHASCSSRVGDLQMQGKECEQREDQHQIVGCQSQTRHSATAAVSHYKSSHIEQI</sequence>
<organism evidence="1 2">
    <name type="scientific">Obba rivulosa</name>
    <dbReference type="NCBI Taxonomy" id="1052685"/>
    <lineage>
        <taxon>Eukaryota</taxon>
        <taxon>Fungi</taxon>
        <taxon>Dikarya</taxon>
        <taxon>Basidiomycota</taxon>
        <taxon>Agaricomycotina</taxon>
        <taxon>Agaricomycetes</taxon>
        <taxon>Polyporales</taxon>
        <taxon>Gelatoporiaceae</taxon>
        <taxon>Obba</taxon>
    </lineage>
</organism>
<keyword evidence="2" id="KW-1185">Reference proteome</keyword>